<dbReference type="EMBL" id="JAAGNN010000025">
    <property type="protein sequence ID" value="KAF4072393.1"/>
    <property type="molecule type" value="Genomic_DNA"/>
</dbReference>
<organism evidence="2 3">
    <name type="scientific">Ameiurus melas</name>
    <name type="common">Black bullhead</name>
    <name type="synonym">Silurus melas</name>
    <dbReference type="NCBI Taxonomy" id="219545"/>
    <lineage>
        <taxon>Eukaryota</taxon>
        <taxon>Metazoa</taxon>
        <taxon>Chordata</taxon>
        <taxon>Craniata</taxon>
        <taxon>Vertebrata</taxon>
        <taxon>Euteleostomi</taxon>
        <taxon>Actinopterygii</taxon>
        <taxon>Neopterygii</taxon>
        <taxon>Teleostei</taxon>
        <taxon>Ostariophysi</taxon>
        <taxon>Siluriformes</taxon>
        <taxon>Ictaluridae</taxon>
        <taxon>Ameiurus</taxon>
    </lineage>
</organism>
<accession>A0A7J5ZPK9</accession>
<proteinExistence type="predicted"/>
<feature type="region of interest" description="Disordered" evidence="1">
    <location>
        <begin position="1"/>
        <end position="54"/>
    </location>
</feature>
<name>A0A7J5ZPK9_AMEME</name>
<dbReference type="AlphaFoldDB" id="A0A7J5ZPK9"/>
<feature type="compositionally biased region" description="Low complexity" evidence="1">
    <location>
        <begin position="17"/>
        <end position="41"/>
    </location>
</feature>
<keyword evidence="3" id="KW-1185">Reference proteome</keyword>
<comment type="caution">
    <text evidence="2">The sequence shown here is derived from an EMBL/GenBank/DDBJ whole genome shotgun (WGS) entry which is preliminary data.</text>
</comment>
<dbReference type="Proteomes" id="UP000593565">
    <property type="component" value="Unassembled WGS sequence"/>
</dbReference>
<gene>
    <name evidence="2" type="ORF">AMELA_G00262500</name>
</gene>
<evidence type="ECO:0000256" key="1">
    <source>
        <dbReference type="SAM" id="MobiDB-lite"/>
    </source>
</evidence>
<sequence>MGQQVGRVGEGASAALQSPPHGHSQQPQAHQSKGSRASSSGRRPREATNAGTPACRLAVTANASDPGVNVFTLHSGKSTSRNPVQLAAVRFSAVKSVQGHSRNTRLSKR</sequence>
<protein>
    <submittedName>
        <fullName evidence="2">Uncharacterized protein</fullName>
    </submittedName>
</protein>
<evidence type="ECO:0000313" key="3">
    <source>
        <dbReference type="Proteomes" id="UP000593565"/>
    </source>
</evidence>
<reference evidence="2 3" key="1">
    <citation type="submission" date="2020-02" db="EMBL/GenBank/DDBJ databases">
        <title>A chromosome-scale genome assembly of the black bullhead catfish (Ameiurus melas).</title>
        <authorList>
            <person name="Wen M."/>
            <person name="Zham M."/>
            <person name="Cabau C."/>
            <person name="Klopp C."/>
            <person name="Donnadieu C."/>
            <person name="Roques C."/>
            <person name="Bouchez O."/>
            <person name="Lampietro C."/>
            <person name="Jouanno E."/>
            <person name="Herpin A."/>
            <person name="Louis A."/>
            <person name="Berthelot C."/>
            <person name="Parey E."/>
            <person name="Roest-Crollius H."/>
            <person name="Braasch I."/>
            <person name="Postlethwait J."/>
            <person name="Robinson-Rechavi M."/>
            <person name="Echchiki A."/>
            <person name="Begum T."/>
            <person name="Montfort J."/>
            <person name="Schartl M."/>
            <person name="Bobe J."/>
            <person name="Guiguen Y."/>
        </authorList>
    </citation>
    <scope>NUCLEOTIDE SEQUENCE [LARGE SCALE GENOMIC DNA]</scope>
    <source>
        <strain evidence="2">M_S1</strain>
        <tissue evidence="2">Blood</tissue>
    </source>
</reference>
<evidence type="ECO:0000313" key="2">
    <source>
        <dbReference type="EMBL" id="KAF4072393.1"/>
    </source>
</evidence>